<comment type="caution">
    <text evidence="2">The sequence shown here is derived from an EMBL/GenBank/DDBJ whole genome shotgun (WGS) entry which is preliminary data.</text>
</comment>
<dbReference type="CDD" id="cd02440">
    <property type="entry name" value="AdoMet_MTases"/>
    <property type="match status" value="1"/>
</dbReference>
<dbReference type="EMBL" id="LCRB01000003">
    <property type="protein sequence ID" value="KKW26593.1"/>
    <property type="molecule type" value="Genomic_DNA"/>
</dbReference>
<keyword evidence="1" id="KW-0472">Membrane</keyword>
<keyword evidence="1" id="KW-1133">Transmembrane helix</keyword>
<feature type="transmembrane region" description="Helical" evidence="1">
    <location>
        <begin position="168"/>
        <end position="190"/>
    </location>
</feature>
<gene>
    <name evidence="2" type="ORF">VF00_C0003G0023</name>
</gene>
<dbReference type="PATRIC" id="fig|1620414.3.peg.594"/>
<dbReference type="GO" id="GO:0008168">
    <property type="term" value="F:methyltransferase activity"/>
    <property type="evidence" value="ECO:0007669"/>
    <property type="project" value="UniProtKB-KW"/>
</dbReference>
<keyword evidence="1" id="KW-0812">Transmembrane</keyword>
<dbReference type="Proteomes" id="UP000034913">
    <property type="component" value="Unassembled WGS sequence"/>
</dbReference>
<reference evidence="2 3" key="1">
    <citation type="journal article" date="2015" name="Nature">
        <title>rRNA introns, odd ribosomes, and small enigmatic genomes across a large radiation of phyla.</title>
        <authorList>
            <person name="Brown C.T."/>
            <person name="Hug L.A."/>
            <person name="Thomas B.C."/>
            <person name="Sharon I."/>
            <person name="Castelle C.J."/>
            <person name="Singh A."/>
            <person name="Wilkins M.J."/>
            <person name="Williams K.H."/>
            <person name="Banfield J.F."/>
        </authorList>
    </citation>
    <scope>NUCLEOTIDE SEQUENCE [LARGE SCALE GENOMIC DNA]</scope>
</reference>
<name>A0A0G1X621_UNCK3</name>
<dbReference type="Pfam" id="PF13489">
    <property type="entry name" value="Methyltransf_23"/>
    <property type="match status" value="1"/>
</dbReference>
<dbReference type="AlphaFoldDB" id="A0A0G1X621"/>
<keyword evidence="2" id="KW-0808">Transferase</keyword>
<dbReference type="PANTHER" id="PTHR43861">
    <property type="entry name" value="TRANS-ACONITATE 2-METHYLTRANSFERASE-RELATED"/>
    <property type="match status" value="1"/>
</dbReference>
<evidence type="ECO:0000256" key="1">
    <source>
        <dbReference type="SAM" id="Phobius"/>
    </source>
</evidence>
<dbReference type="GO" id="GO:0032259">
    <property type="term" value="P:methylation"/>
    <property type="evidence" value="ECO:0007669"/>
    <property type="project" value="UniProtKB-KW"/>
</dbReference>
<keyword evidence="2" id="KW-0489">Methyltransferase</keyword>
<dbReference type="SUPFAM" id="SSF53335">
    <property type="entry name" value="S-adenosyl-L-methionine-dependent methyltransferases"/>
    <property type="match status" value="1"/>
</dbReference>
<dbReference type="Gene3D" id="3.40.50.150">
    <property type="entry name" value="Vaccinia Virus protein VP39"/>
    <property type="match status" value="1"/>
</dbReference>
<evidence type="ECO:0000313" key="2">
    <source>
        <dbReference type="EMBL" id="KKW26593.1"/>
    </source>
</evidence>
<dbReference type="InterPro" id="IPR029063">
    <property type="entry name" value="SAM-dependent_MTases_sf"/>
</dbReference>
<sequence length="242" mass="27785">MELAEYGQMEKQEQHYWWHIGRRRVLQKVLASHLPIGGQLEILDIGCGTGVNYWWLKKWGRVAGVDPSPEALAFCREQHAYDELLQIDGTELGITSEYDLAVAFDVLEHIENDKVALRSWWQALKPGGYLMITVPAHQWLWSAHDKALHHFRRYSVGELRAKFRETGFAVQFISPFFFFTFPLVVLVRFLTKGAKPKTSYVATSSWVDKILISFSRLEANYLAKGRGFPWGSSVVVVARKNV</sequence>
<evidence type="ECO:0000313" key="3">
    <source>
        <dbReference type="Proteomes" id="UP000034913"/>
    </source>
</evidence>
<protein>
    <submittedName>
        <fullName evidence="2">Methyltransferase type 11</fullName>
    </submittedName>
</protein>
<proteinExistence type="predicted"/>
<accession>A0A0G1X621</accession>
<organism evidence="2 3">
    <name type="scientific">candidate division Kazan bacterium GW2011_GWB1_52_7</name>
    <dbReference type="NCBI Taxonomy" id="1620414"/>
    <lineage>
        <taxon>Bacteria</taxon>
        <taxon>Bacteria division Kazan-3B-28</taxon>
    </lineage>
</organism>